<feature type="compositionally biased region" description="Basic and acidic residues" evidence="1">
    <location>
        <begin position="185"/>
        <end position="194"/>
    </location>
</feature>
<evidence type="ECO:0000313" key="2">
    <source>
        <dbReference type="EMBL" id="KAK5529560.1"/>
    </source>
</evidence>
<dbReference type="EMBL" id="JAXLQG010000022">
    <property type="protein sequence ID" value="KAK5529560.1"/>
    <property type="molecule type" value="Genomic_DNA"/>
</dbReference>
<feature type="compositionally biased region" description="Basic and acidic residues" evidence="1">
    <location>
        <begin position="1"/>
        <end position="26"/>
    </location>
</feature>
<protein>
    <submittedName>
        <fullName evidence="2">Uncharacterized protein</fullName>
    </submittedName>
</protein>
<dbReference type="Proteomes" id="UP001345827">
    <property type="component" value="Unassembled WGS sequence"/>
</dbReference>
<feature type="region of interest" description="Disordered" evidence="1">
    <location>
        <begin position="1"/>
        <end position="50"/>
    </location>
</feature>
<proteinExistence type="predicted"/>
<gene>
    <name evidence="2" type="ORF">LTR25_009809</name>
</gene>
<accession>A0AAV9PXN6</accession>
<reference evidence="2 3" key="1">
    <citation type="submission" date="2023-06" db="EMBL/GenBank/DDBJ databases">
        <title>Black Yeasts Isolated from many extreme environments.</title>
        <authorList>
            <person name="Coleine C."/>
            <person name="Stajich J.E."/>
            <person name="Selbmann L."/>
        </authorList>
    </citation>
    <scope>NUCLEOTIDE SEQUENCE [LARGE SCALE GENOMIC DNA]</scope>
    <source>
        <strain evidence="2 3">CCFEE 5887</strain>
    </source>
</reference>
<organism evidence="2 3">
    <name type="scientific">Vermiconidia calcicola</name>
    <dbReference type="NCBI Taxonomy" id="1690605"/>
    <lineage>
        <taxon>Eukaryota</taxon>
        <taxon>Fungi</taxon>
        <taxon>Dikarya</taxon>
        <taxon>Ascomycota</taxon>
        <taxon>Pezizomycotina</taxon>
        <taxon>Dothideomycetes</taxon>
        <taxon>Dothideomycetidae</taxon>
        <taxon>Mycosphaerellales</taxon>
        <taxon>Extremaceae</taxon>
        <taxon>Vermiconidia</taxon>
    </lineage>
</organism>
<name>A0AAV9PXN6_9PEZI</name>
<keyword evidence="3" id="KW-1185">Reference proteome</keyword>
<sequence length="194" mass="21571">MTRWVERQSVKKNREKEAGVQKRQEEYASINSGRYQGIENTRADPTPNTKDKFLCLSDGGTGREEHNYESANSKKTVETRHTFARNLVLMIESRVMRMANLTNTSFTGQVIDQLITKVQGSSSHVLPLQTTSPPAKPAVIDSPKTNVAHLLVELGPMVLKGRRQARGRATELPQQCGGPRGSDCQAERTTHKGE</sequence>
<comment type="caution">
    <text evidence="2">The sequence shown here is derived from an EMBL/GenBank/DDBJ whole genome shotgun (WGS) entry which is preliminary data.</text>
</comment>
<evidence type="ECO:0000256" key="1">
    <source>
        <dbReference type="SAM" id="MobiDB-lite"/>
    </source>
</evidence>
<evidence type="ECO:0000313" key="3">
    <source>
        <dbReference type="Proteomes" id="UP001345827"/>
    </source>
</evidence>
<feature type="region of interest" description="Disordered" evidence="1">
    <location>
        <begin position="163"/>
        <end position="194"/>
    </location>
</feature>
<dbReference type="AlphaFoldDB" id="A0AAV9PXN6"/>